<evidence type="ECO:0000313" key="2">
    <source>
        <dbReference type="Proteomes" id="UP000823399"/>
    </source>
</evidence>
<dbReference type="AlphaFoldDB" id="A0A9P7FEZ5"/>
<keyword evidence="2" id="KW-1185">Reference proteome</keyword>
<evidence type="ECO:0000313" key="1">
    <source>
        <dbReference type="EMBL" id="KAG2114324.1"/>
    </source>
</evidence>
<gene>
    <name evidence="1" type="ORF">F5147DRAFT_570696</name>
</gene>
<organism evidence="1 2">
    <name type="scientific">Suillus discolor</name>
    <dbReference type="NCBI Taxonomy" id="1912936"/>
    <lineage>
        <taxon>Eukaryota</taxon>
        <taxon>Fungi</taxon>
        <taxon>Dikarya</taxon>
        <taxon>Basidiomycota</taxon>
        <taxon>Agaricomycotina</taxon>
        <taxon>Agaricomycetes</taxon>
        <taxon>Agaricomycetidae</taxon>
        <taxon>Boletales</taxon>
        <taxon>Suillineae</taxon>
        <taxon>Suillaceae</taxon>
        <taxon>Suillus</taxon>
    </lineage>
</organism>
<name>A0A9P7FEZ5_9AGAM</name>
<comment type="caution">
    <text evidence="1">The sequence shown here is derived from an EMBL/GenBank/DDBJ whole genome shotgun (WGS) entry which is preliminary data.</text>
</comment>
<dbReference type="OrthoDB" id="2690580at2759"/>
<sequence length="218" mass="25227">KYRQWFHNHKKHKANAKAPMKLQKKWTARWVIEEQRKADILQQIHEEIEEETGQKPAQKEVLRRYQPTMTAIMKGLDDNELEEARAKADEWTNRAPDPAVQAKTAKKKGEKMIKHFAKEMFTQAGMRLFVLGSWKDEKGGLLTSGQVHSVNRSVGRSGIVLTLSGRFDFNEHLGRGSSFMKCKDWQVILPAWEDYIGDEFSESCNHFRGASLNLYDVH</sequence>
<dbReference type="RefSeq" id="XP_041296437.1">
    <property type="nucleotide sequence ID" value="XM_041431004.1"/>
</dbReference>
<reference evidence="1" key="1">
    <citation type="journal article" date="2020" name="New Phytol.">
        <title>Comparative genomics reveals dynamic genome evolution in host specialist ectomycorrhizal fungi.</title>
        <authorList>
            <person name="Lofgren L.A."/>
            <person name="Nguyen N.H."/>
            <person name="Vilgalys R."/>
            <person name="Ruytinx J."/>
            <person name="Liao H.L."/>
            <person name="Branco S."/>
            <person name="Kuo A."/>
            <person name="LaButti K."/>
            <person name="Lipzen A."/>
            <person name="Andreopoulos W."/>
            <person name="Pangilinan J."/>
            <person name="Riley R."/>
            <person name="Hundley H."/>
            <person name="Na H."/>
            <person name="Barry K."/>
            <person name="Grigoriev I.V."/>
            <person name="Stajich J.E."/>
            <person name="Kennedy P.G."/>
        </authorList>
    </citation>
    <scope>NUCLEOTIDE SEQUENCE</scope>
    <source>
        <strain evidence="1">FC423</strain>
    </source>
</reference>
<dbReference type="GeneID" id="64693263"/>
<feature type="non-terminal residue" evidence="1">
    <location>
        <position position="1"/>
    </location>
</feature>
<dbReference type="EMBL" id="JABBWM010000010">
    <property type="protein sequence ID" value="KAG2114324.1"/>
    <property type="molecule type" value="Genomic_DNA"/>
</dbReference>
<accession>A0A9P7FEZ5</accession>
<protein>
    <submittedName>
        <fullName evidence="1">Uncharacterized protein</fullName>
    </submittedName>
</protein>
<proteinExistence type="predicted"/>
<dbReference type="Proteomes" id="UP000823399">
    <property type="component" value="Unassembled WGS sequence"/>
</dbReference>